<feature type="compositionally biased region" description="Low complexity" evidence="1">
    <location>
        <begin position="411"/>
        <end position="421"/>
    </location>
</feature>
<evidence type="ECO:0000259" key="2">
    <source>
        <dbReference type="PROSITE" id="PS50181"/>
    </source>
</evidence>
<keyword evidence="4" id="KW-1185">Reference proteome</keyword>
<feature type="region of interest" description="Disordered" evidence="1">
    <location>
        <begin position="719"/>
        <end position="777"/>
    </location>
</feature>
<reference evidence="3" key="1">
    <citation type="journal article" date="2023" name="Mol. Phylogenet. Evol.">
        <title>Genome-scale phylogeny and comparative genomics of the fungal order Sordariales.</title>
        <authorList>
            <person name="Hensen N."/>
            <person name="Bonometti L."/>
            <person name="Westerberg I."/>
            <person name="Brannstrom I.O."/>
            <person name="Guillou S."/>
            <person name="Cros-Aarteil S."/>
            <person name="Calhoun S."/>
            <person name="Haridas S."/>
            <person name="Kuo A."/>
            <person name="Mondo S."/>
            <person name="Pangilinan J."/>
            <person name="Riley R."/>
            <person name="LaButti K."/>
            <person name="Andreopoulos B."/>
            <person name="Lipzen A."/>
            <person name="Chen C."/>
            <person name="Yan M."/>
            <person name="Daum C."/>
            <person name="Ng V."/>
            <person name="Clum A."/>
            <person name="Steindorff A."/>
            <person name="Ohm R.A."/>
            <person name="Martin F."/>
            <person name="Silar P."/>
            <person name="Natvig D.O."/>
            <person name="Lalanne C."/>
            <person name="Gautier V."/>
            <person name="Ament-Velasquez S.L."/>
            <person name="Kruys A."/>
            <person name="Hutchinson M.I."/>
            <person name="Powell A.J."/>
            <person name="Barry K."/>
            <person name="Miller A.N."/>
            <person name="Grigoriev I.V."/>
            <person name="Debuchy R."/>
            <person name="Gladieux P."/>
            <person name="Hiltunen Thoren M."/>
            <person name="Johannesson H."/>
        </authorList>
    </citation>
    <scope>NUCLEOTIDE SEQUENCE</scope>
    <source>
        <strain evidence="3">PSN293</strain>
    </source>
</reference>
<feature type="domain" description="F-box" evidence="2">
    <location>
        <begin position="32"/>
        <end position="78"/>
    </location>
</feature>
<dbReference type="PROSITE" id="PS50181">
    <property type="entry name" value="FBOX"/>
    <property type="match status" value="1"/>
</dbReference>
<gene>
    <name evidence="3" type="ORF">QBC37DRAFT_393550</name>
</gene>
<name>A0AAN6XTF8_9PEZI</name>
<sequence length="777" mass="85994">MGIECAVTCPSEPKPEAYTHPITKPILHNSTQSPLARLPDKVLLNIMKHADDVSLLCLKRTCHTILQLLCTETQFLRLWDRRFDTHYPRSHTPQCGVEKVPEAARESLRSLLQRDMYCRMCRGPDIEARTKKLQDERLRCSGCKREHPAGMFSFDQRRHSPEHRRICIGREGYMPTCGHTTISWDVVEHFLVLSEHAIKWQCDCASHRSIFARVSCSGHDSGVTVILDKASTPTPPPPRCQWAKPRERNYPLLQVSWSTHISFPGLGKHGALEYEEALQRMAWASAVAGSNIFHDQGYKFPAGMSLFDPNICHCLRIPSPPEGVLDWAWAREPTLGRNCPIHPDRLGKARLQEWFSTPMVPRADHGPGRDACADQYQAFEWLRAKPCPKASKENGPGTTSKVLPPNGSKVTPATTPEAASETSKKVLAWTSKVSGGGTSEGPSERDPDSDPECIMFTYRKFIPLVGKNRESLQPLSASWFMQMHPESFSLRQDIESKGVYWCNTKSCFNYHKNHRNNRRRKALEYYDGIAVLYAQADIPAAPGGSEEQKGGCPELGVGVPLSQIHLAHLAQTRGGSEPQAIEKQQVQQGPLVPYNEGIPINTELPKAVLDGIRNATVDTAPVDPAPVNAAPDNTPDAPVHAPRSTRPCTSCLQSRSSWNIPVPDAEYTRLCPDGSPIAFLRIFICLSDDALGLQLSMIHVSAIERCYPGSSASTVPYIPTTGSTPNTGGRLCTPELTPEKSDRGIPSAHEPGPSIQEPDQQDEVIQGGGQRKTRVIL</sequence>
<dbReference type="InterPro" id="IPR001810">
    <property type="entry name" value="F-box_dom"/>
</dbReference>
<organism evidence="3 4">
    <name type="scientific">Rhypophila decipiens</name>
    <dbReference type="NCBI Taxonomy" id="261697"/>
    <lineage>
        <taxon>Eukaryota</taxon>
        <taxon>Fungi</taxon>
        <taxon>Dikarya</taxon>
        <taxon>Ascomycota</taxon>
        <taxon>Pezizomycotina</taxon>
        <taxon>Sordariomycetes</taxon>
        <taxon>Sordariomycetidae</taxon>
        <taxon>Sordariales</taxon>
        <taxon>Naviculisporaceae</taxon>
        <taxon>Rhypophila</taxon>
    </lineage>
</organism>
<feature type="region of interest" description="Disordered" evidence="1">
    <location>
        <begin position="387"/>
        <end position="451"/>
    </location>
</feature>
<evidence type="ECO:0000256" key="1">
    <source>
        <dbReference type="SAM" id="MobiDB-lite"/>
    </source>
</evidence>
<dbReference type="AlphaFoldDB" id="A0AAN6XTF8"/>
<protein>
    <recommendedName>
        <fullName evidence="2">F-box domain-containing protein</fullName>
    </recommendedName>
</protein>
<evidence type="ECO:0000313" key="4">
    <source>
        <dbReference type="Proteomes" id="UP001301769"/>
    </source>
</evidence>
<accession>A0AAN6XTF8</accession>
<comment type="caution">
    <text evidence="3">The sequence shown here is derived from an EMBL/GenBank/DDBJ whole genome shotgun (WGS) entry which is preliminary data.</text>
</comment>
<evidence type="ECO:0000313" key="3">
    <source>
        <dbReference type="EMBL" id="KAK4206280.1"/>
    </source>
</evidence>
<dbReference type="EMBL" id="MU858451">
    <property type="protein sequence ID" value="KAK4206280.1"/>
    <property type="molecule type" value="Genomic_DNA"/>
</dbReference>
<dbReference type="Proteomes" id="UP001301769">
    <property type="component" value="Unassembled WGS sequence"/>
</dbReference>
<proteinExistence type="predicted"/>
<feature type="region of interest" description="Disordered" evidence="1">
    <location>
        <begin position="622"/>
        <end position="646"/>
    </location>
</feature>
<reference evidence="3" key="2">
    <citation type="submission" date="2023-05" db="EMBL/GenBank/DDBJ databases">
        <authorList>
            <consortium name="Lawrence Berkeley National Laboratory"/>
            <person name="Steindorff A."/>
            <person name="Hensen N."/>
            <person name="Bonometti L."/>
            <person name="Westerberg I."/>
            <person name="Brannstrom I.O."/>
            <person name="Guillou S."/>
            <person name="Cros-Aarteil S."/>
            <person name="Calhoun S."/>
            <person name="Haridas S."/>
            <person name="Kuo A."/>
            <person name="Mondo S."/>
            <person name="Pangilinan J."/>
            <person name="Riley R."/>
            <person name="Labutti K."/>
            <person name="Andreopoulos B."/>
            <person name="Lipzen A."/>
            <person name="Chen C."/>
            <person name="Yanf M."/>
            <person name="Daum C."/>
            <person name="Ng V."/>
            <person name="Clum A."/>
            <person name="Ohm R."/>
            <person name="Martin F."/>
            <person name="Silar P."/>
            <person name="Natvig D."/>
            <person name="Lalanne C."/>
            <person name="Gautier V."/>
            <person name="Ament-Velasquez S.L."/>
            <person name="Kruys A."/>
            <person name="Hutchinson M.I."/>
            <person name="Powell A.J."/>
            <person name="Barry K."/>
            <person name="Miller A.N."/>
            <person name="Grigoriev I.V."/>
            <person name="Debuchy R."/>
            <person name="Gladieux P."/>
            <person name="Thoren M.H."/>
            <person name="Johannesson H."/>
        </authorList>
    </citation>
    <scope>NUCLEOTIDE SEQUENCE</scope>
    <source>
        <strain evidence="3">PSN293</strain>
    </source>
</reference>
<feature type="compositionally biased region" description="Low complexity" evidence="1">
    <location>
        <begin position="622"/>
        <end position="639"/>
    </location>
</feature>